<evidence type="ECO:0000313" key="4">
    <source>
        <dbReference type="Proteomes" id="UP000626092"/>
    </source>
</evidence>
<dbReference type="OrthoDB" id="1929840at2759"/>
<evidence type="ECO:0000313" key="3">
    <source>
        <dbReference type="EMBL" id="KAF7143053.1"/>
    </source>
</evidence>
<name>A0A834GW89_RHOSS</name>
<accession>A0A834GW89</accession>
<feature type="domain" description="VQ" evidence="2">
    <location>
        <begin position="34"/>
        <end position="60"/>
    </location>
</feature>
<dbReference type="InterPro" id="IPR008889">
    <property type="entry name" value="VQ"/>
</dbReference>
<dbReference type="InterPro" id="IPR039335">
    <property type="entry name" value="SIB1/2"/>
</dbReference>
<dbReference type="EMBL" id="WJXA01000005">
    <property type="protein sequence ID" value="KAF7143053.1"/>
    <property type="molecule type" value="Genomic_DNA"/>
</dbReference>
<dbReference type="Pfam" id="PF05678">
    <property type="entry name" value="VQ"/>
    <property type="match status" value="1"/>
</dbReference>
<sequence>METDTPKPPHYHHHLKSKKPTKGKKKPIKVTYISSPVMVQAENAFEFRAIVQELTGKNSDLGRTYGDGPAFGNEDGEVIDHGNIYTHSKPAAFTNGESSNDDCSNMVQTPLEFNESSFWREVSKSLGFQFPCVLV</sequence>
<proteinExistence type="predicted"/>
<gene>
    <name evidence="3" type="ORF">RHSIM_Rhsim05G0175900</name>
</gene>
<protein>
    <recommendedName>
        <fullName evidence="2">VQ domain-containing protein</fullName>
    </recommendedName>
</protein>
<dbReference type="Proteomes" id="UP000626092">
    <property type="component" value="Unassembled WGS sequence"/>
</dbReference>
<feature type="compositionally biased region" description="Basic residues" evidence="1">
    <location>
        <begin position="9"/>
        <end position="27"/>
    </location>
</feature>
<organism evidence="3 4">
    <name type="scientific">Rhododendron simsii</name>
    <name type="common">Sims's rhododendron</name>
    <dbReference type="NCBI Taxonomy" id="118357"/>
    <lineage>
        <taxon>Eukaryota</taxon>
        <taxon>Viridiplantae</taxon>
        <taxon>Streptophyta</taxon>
        <taxon>Embryophyta</taxon>
        <taxon>Tracheophyta</taxon>
        <taxon>Spermatophyta</taxon>
        <taxon>Magnoliopsida</taxon>
        <taxon>eudicotyledons</taxon>
        <taxon>Gunneridae</taxon>
        <taxon>Pentapetalae</taxon>
        <taxon>asterids</taxon>
        <taxon>Ericales</taxon>
        <taxon>Ericaceae</taxon>
        <taxon>Ericoideae</taxon>
        <taxon>Rhodoreae</taxon>
        <taxon>Rhododendron</taxon>
    </lineage>
</organism>
<evidence type="ECO:0000256" key="1">
    <source>
        <dbReference type="SAM" id="MobiDB-lite"/>
    </source>
</evidence>
<keyword evidence="4" id="KW-1185">Reference proteome</keyword>
<comment type="caution">
    <text evidence="3">The sequence shown here is derived from an EMBL/GenBank/DDBJ whole genome shotgun (WGS) entry which is preliminary data.</text>
</comment>
<feature type="region of interest" description="Disordered" evidence="1">
    <location>
        <begin position="1"/>
        <end position="27"/>
    </location>
</feature>
<dbReference type="PANTHER" id="PTHR33624:SF17">
    <property type="entry name" value="OS07G0687400 PROTEIN"/>
    <property type="match status" value="1"/>
</dbReference>
<evidence type="ECO:0000259" key="2">
    <source>
        <dbReference type="Pfam" id="PF05678"/>
    </source>
</evidence>
<dbReference type="AlphaFoldDB" id="A0A834GW89"/>
<reference evidence="3" key="1">
    <citation type="submission" date="2019-11" db="EMBL/GenBank/DDBJ databases">
        <authorList>
            <person name="Liu Y."/>
            <person name="Hou J."/>
            <person name="Li T.-Q."/>
            <person name="Guan C.-H."/>
            <person name="Wu X."/>
            <person name="Wu H.-Z."/>
            <person name="Ling F."/>
            <person name="Zhang R."/>
            <person name="Shi X.-G."/>
            <person name="Ren J.-P."/>
            <person name="Chen E.-F."/>
            <person name="Sun J.-M."/>
        </authorList>
    </citation>
    <scope>NUCLEOTIDE SEQUENCE</scope>
    <source>
        <strain evidence="3">Adult_tree_wgs_1</strain>
        <tissue evidence="3">Leaves</tissue>
    </source>
</reference>
<dbReference type="PANTHER" id="PTHR33624">
    <property type="entry name" value="SIGMA FACTOR BINDING PROTEIN 1, CHLOROPLASTIC"/>
    <property type="match status" value="1"/>
</dbReference>